<evidence type="ECO:0000313" key="2">
    <source>
        <dbReference type="EMBL" id="GIM83374.1"/>
    </source>
</evidence>
<sequence>MLGAALAFGMLAALIKGHHHGVRDTIGNLSTPWLLVALLSGLHTPSLRRGAVLGLAATVTALLGFYLVVAVITDEQLVGLRDHLAHVLSANRRWLFSGLLSGPLLGAFGAWLRARFTDAAKAAAVVTGLLLIAEPLVIAGAHVVPGWQQIITWTLDPVPYLIEAALGVLALALALRRPPVGG</sequence>
<dbReference type="Proteomes" id="UP000680865">
    <property type="component" value="Unassembled WGS sequence"/>
</dbReference>
<dbReference type="InterPro" id="IPR045393">
    <property type="entry name" value="DUF6518"/>
</dbReference>
<reference evidence="2" key="1">
    <citation type="submission" date="2021-03" db="EMBL/GenBank/DDBJ databases">
        <title>Whole genome shotgun sequence of Actinoplanes consettensis NBRC 14913.</title>
        <authorList>
            <person name="Komaki H."/>
            <person name="Tamura T."/>
        </authorList>
    </citation>
    <scope>NUCLEOTIDE SEQUENCE</scope>
    <source>
        <strain evidence="2">NBRC 14913</strain>
    </source>
</reference>
<feature type="transmembrane region" description="Helical" evidence="1">
    <location>
        <begin position="157"/>
        <end position="175"/>
    </location>
</feature>
<evidence type="ECO:0000256" key="1">
    <source>
        <dbReference type="SAM" id="Phobius"/>
    </source>
</evidence>
<dbReference type="Pfam" id="PF20128">
    <property type="entry name" value="DUF6518"/>
    <property type="match status" value="1"/>
</dbReference>
<keyword evidence="3" id="KW-1185">Reference proteome</keyword>
<dbReference type="AlphaFoldDB" id="A0A919T0K6"/>
<proteinExistence type="predicted"/>
<keyword evidence="1" id="KW-1133">Transmembrane helix</keyword>
<keyword evidence="1" id="KW-0472">Membrane</keyword>
<name>A0A919T0K6_9ACTN</name>
<protein>
    <submittedName>
        <fullName evidence="2">Uncharacterized protein</fullName>
    </submittedName>
</protein>
<accession>A0A919T0K6</accession>
<feature type="transmembrane region" description="Helical" evidence="1">
    <location>
        <begin position="51"/>
        <end position="73"/>
    </location>
</feature>
<feature type="transmembrane region" description="Helical" evidence="1">
    <location>
        <begin position="93"/>
        <end position="112"/>
    </location>
</feature>
<keyword evidence="1" id="KW-0812">Transmembrane</keyword>
<comment type="caution">
    <text evidence="2">The sequence shown here is derived from an EMBL/GenBank/DDBJ whole genome shotgun (WGS) entry which is preliminary data.</text>
</comment>
<gene>
    <name evidence="2" type="ORF">Aco04nite_86220</name>
</gene>
<dbReference type="EMBL" id="BOQP01000055">
    <property type="protein sequence ID" value="GIM83374.1"/>
    <property type="molecule type" value="Genomic_DNA"/>
</dbReference>
<evidence type="ECO:0000313" key="3">
    <source>
        <dbReference type="Proteomes" id="UP000680865"/>
    </source>
</evidence>
<feature type="transmembrane region" description="Helical" evidence="1">
    <location>
        <begin position="124"/>
        <end position="145"/>
    </location>
</feature>
<organism evidence="2 3">
    <name type="scientific">Winogradskya consettensis</name>
    <dbReference type="NCBI Taxonomy" id="113560"/>
    <lineage>
        <taxon>Bacteria</taxon>
        <taxon>Bacillati</taxon>
        <taxon>Actinomycetota</taxon>
        <taxon>Actinomycetes</taxon>
        <taxon>Micromonosporales</taxon>
        <taxon>Micromonosporaceae</taxon>
        <taxon>Winogradskya</taxon>
    </lineage>
</organism>